<evidence type="ECO:0000313" key="2">
    <source>
        <dbReference type="EMBL" id="KAE9543769.1"/>
    </source>
</evidence>
<organism evidence="2 3">
    <name type="scientific">Aphis glycines</name>
    <name type="common">Soybean aphid</name>
    <dbReference type="NCBI Taxonomy" id="307491"/>
    <lineage>
        <taxon>Eukaryota</taxon>
        <taxon>Metazoa</taxon>
        <taxon>Ecdysozoa</taxon>
        <taxon>Arthropoda</taxon>
        <taxon>Hexapoda</taxon>
        <taxon>Insecta</taxon>
        <taxon>Pterygota</taxon>
        <taxon>Neoptera</taxon>
        <taxon>Paraneoptera</taxon>
        <taxon>Hemiptera</taxon>
        <taxon>Sternorrhyncha</taxon>
        <taxon>Aphidomorpha</taxon>
        <taxon>Aphidoidea</taxon>
        <taxon>Aphididae</taxon>
        <taxon>Aphidini</taxon>
        <taxon>Aphis</taxon>
        <taxon>Aphis</taxon>
    </lineage>
</organism>
<evidence type="ECO:0008006" key="4">
    <source>
        <dbReference type="Google" id="ProtNLM"/>
    </source>
</evidence>
<proteinExistence type="predicted"/>
<name>A0A6G0U571_APHGL</name>
<evidence type="ECO:0000313" key="3">
    <source>
        <dbReference type="Proteomes" id="UP000475862"/>
    </source>
</evidence>
<keyword evidence="3" id="KW-1185">Reference proteome</keyword>
<keyword evidence="1" id="KW-0472">Membrane</keyword>
<feature type="non-terminal residue" evidence="2">
    <location>
        <position position="1"/>
    </location>
</feature>
<dbReference type="Proteomes" id="UP000475862">
    <property type="component" value="Unassembled WGS sequence"/>
</dbReference>
<dbReference type="EMBL" id="VYZN01000006">
    <property type="protein sequence ID" value="KAE9543769.1"/>
    <property type="molecule type" value="Genomic_DNA"/>
</dbReference>
<keyword evidence="1" id="KW-1133">Transmembrane helix</keyword>
<keyword evidence="1" id="KW-0812">Transmembrane</keyword>
<gene>
    <name evidence="2" type="ORF">AGLY_001999</name>
</gene>
<evidence type="ECO:0000256" key="1">
    <source>
        <dbReference type="SAM" id="Phobius"/>
    </source>
</evidence>
<reference evidence="2 3" key="1">
    <citation type="submission" date="2019-08" db="EMBL/GenBank/DDBJ databases">
        <title>The genome of the soybean aphid Biotype 1, its phylome, world population structure and adaptation to the North American continent.</title>
        <authorList>
            <person name="Giordano R."/>
            <person name="Donthu R.K."/>
            <person name="Hernandez A.G."/>
            <person name="Wright C.L."/>
            <person name="Zimin A.V."/>
        </authorList>
    </citation>
    <scope>NUCLEOTIDE SEQUENCE [LARGE SCALE GENOMIC DNA]</scope>
    <source>
        <tissue evidence="2">Whole aphids</tissue>
    </source>
</reference>
<comment type="caution">
    <text evidence="2">The sequence shown here is derived from an EMBL/GenBank/DDBJ whole genome shotgun (WGS) entry which is preliminary data.</text>
</comment>
<accession>A0A6G0U571</accession>
<protein>
    <recommendedName>
        <fullName evidence="4">Allatostatin CC</fullName>
    </recommendedName>
</protein>
<dbReference type="OrthoDB" id="7464898at2759"/>
<dbReference type="AlphaFoldDB" id="A0A6G0U571"/>
<sequence length="172" mass="19838">IENNIQPIIHFLVAHQCSCIKSLLFNKVDFNKIIISMVLWNKIVLFLISLCMVALCESTFQKPLDPFTLLRYDKRTPEDQPPNNEKNVSVEFDEYPVVVPKRTALLLDRLMVALQKAVDGNNSGNMKGYYPERSIPISGAPRPSPGMELQRRNQQKGRLYWRCYFNAVSCFK</sequence>
<feature type="transmembrane region" description="Helical" evidence="1">
    <location>
        <begin position="33"/>
        <end position="55"/>
    </location>
</feature>